<evidence type="ECO:0000313" key="4">
    <source>
        <dbReference type="Proteomes" id="UP001201812"/>
    </source>
</evidence>
<feature type="domain" description="TAR DNA-binding protein 43 N-terminal" evidence="2">
    <location>
        <begin position="21"/>
        <end position="100"/>
    </location>
</feature>
<dbReference type="Pfam" id="PF18694">
    <property type="entry name" value="TDP-43_N"/>
    <property type="match status" value="1"/>
</dbReference>
<reference evidence="3" key="1">
    <citation type="submission" date="2022-01" db="EMBL/GenBank/DDBJ databases">
        <title>Genome Sequence Resource for Two Populations of Ditylenchus destructor, the Migratory Endoparasitic Phytonematode.</title>
        <authorList>
            <person name="Zhang H."/>
            <person name="Lin R."/>
            <person name="Xie B."/>
        </authorList>
    </citation>
    <scope>NUCLEOTIDE SEQUENCE</scope>
    <source>
        <strain evidence="3">BazhouSP</strain>
    </source>
</reference>
<keyword evidence="4" id="KW-1185">Reference proteome</keyword>
<evidence type="ECO:0000259" key="2">
    <source>
        <dbReference type="Pfam" id="PF18694"/>
    </source>
</evidence>
<dbReference type="Gene3D" id="2.40.10.10">
    <property type="entry name" value="Trypsin-like serine proteases"/>
    <property type="match status" value="2"/>
</dbReference>
<protein>
    <submittedName>
        <fullName evidence="3">Trypsin-like peptidase domain-containing protein</fullName>
    </submittedName>
</protein>
<evidence type="ECO:0000313" key="3">
    <source>
        <dbReference type="EMBL" id="KAI1704187.1"/>
    </source>
</evidence>
<dbReference type="Pfam" id="PF13365">
    <property type="entry name" value="Trypsin_2"/>
    <property type="match status" value="1"/>
</dbReference>
<organism evidence="3 4">
    <name type="scientific">Ditylenchus destructor</name>
    <dbReference type="NCBI Taxonomy" id="166010"/>
    <lineage>
        <taxon>Eukaryota</taxon>
        <taxon>Metazoa</taxon>
        <taxon>Ecdysozoa</taxon>
        <taxon>Nematoda</taxon>
        <taxon>Chromadorea</taxon>
        <taxon>Rhabditida</taxon>
        <taxon>Tylenchina</taxon>
        <taxon>Tylenchomorpha</taxon>
        <taxon>Sphaerularioidea</taxon>
        <taxon>Anguinidae</taxon>
        <taxon>Anguininae</taxon>
        <taxon>Ditylenchus</taxon>
    </lineage>
</organism>
<dbReference type="InterPro" id="IPR043504">
    <property type="entry name" value="Peptidase_S1_PA_chymotrypsin"/>
</dbReference>
<dbReference type="AlphaFoldDB" id="A0AAD4MSS7"/>
<dbReference type="InterPro" id="IPR041105">
    <property type="entry name" value="TDP-43_N"/>
</dbReference>
<accession>A0AAD4MSS7</accession>
<dbReference type="SUPFAM" id="SSF50494">
    <property type="entry name" value="Trypsin-like serine proteases"/>
    <property type="match status" value="1"/>
</dbReference>
<evidence type="ECO:0000256" key="1">
    <source>
        <dbReference type="SAM" id="MobiDB-lite"/>
    </source>
</evidence>
<gene>
    <name evidence="3" type="ORF">DdX_14427</name>
</gene>
<dbReference type="CDD" id="cd19609">
    <property type="entry name" value="NTD_TDP-43"/>
    <property type="match status" value="1"/>
</dbReference>
<name>A0AAD4MSS7_9BILA</name>
<sequence length="580" mass="65233">MSKEPSNDNPDNSKVEEPDCVVVNDPYEGGMVELPTDPNDNTLELATLESAIFGCHGNQNYSLKYTNPITGASRALTLDQTGTRFKPPAGGWREKVFSVTLRDENTAADRKRMKTFLERLKSYVYYLVKTADETRFAEQTEEMVIRNCVTIVNEQYAVTAHHCLPQRHPCLHLANFTIFHLERDNKSYEVQVVFFNQNADYAWLKCISGKFTESPGIASPHPGGKVYAVGLPVPMYSGLAKTNVCPKTYGVVEQSIMQVDVKPSGRRDSFFSMIYPGLYGGFSGAGIFNTAGWLVGINVCGKDWPGSLYDDKAKHVLTYTNEPPYCYMVPAPVKLTTPAPSTTTSPSVSKRNKKEYSWMIYGCTVNARQFAALRNIEIDDITHVFDDNKEEAQQFIRDNMNLDLETDFLSHGYDLILFMFHVFSDCKVHNMRVECDFDQQNKVTNVTLHSTLVGGVKVKLTCGQSCQPTKIWYQEGKKIIQIGNAFGNSDSIYVSTLDNGEYVSHFAHQQWAKKNKIESGLGCIHGWIEKGFPLHYFTRADLEMVAKHAEEANQELKKKISEHKQKNPPAQSSTMSIINS</sequence>
<feature type="compositionally biased region" description="Polar residues" evidence="1">
    <location>
        <begin position="568"/>
        <end position="580"/>
    </location>
</feature>
<feature type="region of interest" description="Disordered" evidence="1">
    <location>
        <begin position="559"/>
        <end position="580"/>
    </location>
</feature>
<dbReference type="EMBL" id="JAKKPZ010000071">
    <property type="protein sequence ID" value="KAI1704187.1"/>
    <property type="molecule type" value="Genomic_DNA"/>
</dbReference>
<comment type="caution">
    <text evidence="3">The sequence shown here is derived from an EMBL/GenBank/DDBJ whole genome shotgun (WGS) entry which is preliminary data.</text>
</comment>
<dbReference type="InterPro" id="IPR009003">
    <property type="entry name" value="Peptidase_S1_PA"/>
</dbReference>
<dbReference type="Proteomes" id="UP001201812">
    <property type="component" value="Unassembled WGS sequence"/>
</dbReference>
<proteinExistence type="predicted"/>